<name>A0A517ZZA3_9PLAN</name>
<proteinExistence type="predicted"/>
<dbReference type="InterPro" id="IPR021994">
    <property type="entry name" value="DUF3592"/>
</dbReference>
<reference evidence="2 3" key="1">
    <citation type="submission" date="2019-03" db="EMBL/GenBank/DDBJ databases">
        <title>Deep-cultivation of Planctomycetes and their phenomic and genomic characterization uncovers novel biology.</title>
        <authorList>
            <person name="Wiegand S."/>
            <person name="Jogler M."/>
            <person name="Boedeker C."/>
            <person name="Pinto D."/>
            <person name="Vollmers J."/>
            <person name="Rivas-Marin E."/>
            <person name="Kohn T."/>
            <person name="Peeters S.H."/>
            <person name="Heuer A."/>
            <person name="Rast P."/>
            <person name="Oberbeckmann S."/>
            <person name="Bunk B."/>
            <person name="Jeske O."/>
            <person name="Meyerdierks A."/>
            <person name="Storesund J.E."/>
            <person name="Kallscheuer N."/>
            <person name="Luecker S."/>
            <person name="Lage O.M."/>
            <person name="Pohl T."/>
            <person name="Merkel B.J."/>
            <person name="Hornburger P."/>
            <person name="Mueller R.-W."/>
            <person name="Bruemmer F."/>
            <person name="Labrenz M."/>
            <person name="Spormann A.M."/>
            <person name="Op den Camp H."/>
            <person name="Overmann J."/>
            <person name="Amann R."/>
            <person name="Jetten M.S.M."/>
            <person name="Mascher T."/>
            <person name="Medema M.H."/>
            <person name="Devos D.P."/>
            <person name="Kaster A.-K."/>
            <person name="Ovreas L."/>
            <person name="Rohde M."/>
            <person name="Galperin M.Y."/>
            <person name="Jogler C."/>
        </authorList>
    </citation>
    <scope>NUCLEOTIDE SEQUENCE [LARGE SCALE GENOMIC DNA]</scope>
    <source>
        <strain evidence="2 3">Enr10</strain>
    </source>
</reference>
<dbReference type="AlphaFoldDB" id="A0A517ZZA3"/>
<feature type="domain" description="DUF3592" evidence="1">
    <location>
        <begin position="56"/>
        <end position="143"/>
    </location>
</feature>
<evidence type="ECO:0000259" key="1">
    <source>
        <dbReference type="Pfam" id="PF12158"/>
    </source>
</evidence>
<sequence>MNHQSIYRTKTRMHQVGRKLVLFIGFVFIFVGYLMAYQKGLPLLERAKASKEWPTTDGVVLESKIESHHSSNSSSSTYSPKVIYRYEVEGQKFKGDTVWFGNDVSTSDRSMSSKTVKKYPVQKNVIVYYDPAEPAVAVLEPGVFKTTYFFYLFGWLFLGLGLLMTSGILFRSLLRLFRGPTEIQQSADSAD</sequence>
<accession>A0A517PZR7</accession>
<evidence type="ECO:0000313" key="3">
    <source>
        <dbReference type="Proteomes" id="UP000315647"/>
    </source>
</evidence>
<organism evidence="2 3">
    <name type="scientific">Gimesia panareensis</name>
    <dbReference type="NCBI Taxonomy" id="2527978"/>
    <lineage>
        <taxon>Bacteria</taxon>
        <taxon>Pseudomonadati</taxon>
        <taxon>Planctomycetota</taxon>
        <taxon>Planctomycetia</taxon>
        <taxon>Planctomycetales</taxon>
        <taxon>Planctomycetaceae</taxon>
        <taxon>Gimesia</taxon>
    </lineage>
</organism>
<gene>
    <name evidence="2" type="ORF">Enr10x_01610</name>
</gene>
<dbReference type="EMBL" id="CP037421">
    <property type="protein sequence ID" value="QDT24869.1"/>
    <property type="molecule type" value="Genomic_DNA"/>
</dbReference>
<accession>A0A517ZZA3</accession>
<dbReference type="Pfam" id="PF12158">
    <property type="entry name" value="DUF3592"/>
    <property type="match status" value="1"/>
</dbReference>
<evidence type="ECO:0000313" key="2">
    <source>
        <dbReference type="EMBL" id="QDT24869.1"/>
    </source>
</evidence>
<keyword evidence="3" id="KW-1185">Reference proteome</keyword>
<dbReference type="RefSeq" id="WP_145102851.1">
    <property type="nucleotide sequence ID" value="NZ_CP036277.1"/>
</dbReference>
<protein>
    <recommendedName>
        <fullName evidence="1">DUF3592 domain-containing protein</fullName>
    </recommendedName>
</protein>
<dbReference type="Proteomes" id="UP000315647">
    <property type="component" value="Chromosome"/>
</dbReference>